<evidence type="ECO:0000313" key="3">
    <source>
        <dbReference type="Proteomes" id="UP001157974"/>
    </source>
</evidence>
<feature type="compositionally biased region" description="Basic and acidic residues" evidence="1">
    <location>
        <begin position="165"/>
        <end position="181"/>
    </location>
</feature>
<accession>A0AAV8UT18</accession>
<evidence type="ECO:0000256" key="1">
    <source>
        <dbReference type="SAM" id="MobiDB-lite"/>
    </source>
</evidence>
<reference evidence="2 3" key="1">
    <citation type="journal article" date="2023" name="Nat. Commun.">
        <title>Origin of minicircular mitochondrial genomes in red algae.</title>
        <authorList>
            <person name="Lee Y."/>
            <person name="Cho C.H."/>
            <person name="Lee Y.M."/>
            <person name="Park S.I."/>
            <person name="Yang J.H."/>
            <person name="West J.A."/>
            <person name="Bhattacharya D."/>
            <person name="Yoon H.S."/>
        </authorList>
    </citation>
    <scope>NUCLEOTIDE SEQUENCE [LARGE SCALE GENOMIC DNA]</scope>
    <source>
        <strain evidence="2 3">CCMP1338</strain>
        <tissue evidence="2">Whole cell</tissue>
    </source>
</reference>
<protein>
    <recommendedName>
        <fullName evidence="4">Glutamine amidotransferase type-2 domain-containing protein</fullName>
    </recommendedName>
</protein>
<dbReference type="Proteomes" id="UP001157974">
    <property type="component" value="Unassembled WGS sequence"/>
</dbReference>
<evidence type="ECO:0008006" key="4">
    <source>
        <dbReference type="Google" id="ProtNLM"/>
    </source>
</evidence>
<dbReference type="EMBL" id="JAMWBK010000006">
    <property type="protein sequence ID" value="KAJ8904427.1"/>
    <property type="molecule type" value="Genomic_DNA"/>
</dbReference>
<feature type="region of interest" description="Disordered" evidence="1">
    <location>
        <begin position="160"/>
        <end position="181"/>
    </location>
</feature>
<dbReference type="InterPro" id="IPR021503">
    <property type="entry name" value="DUF3110"/>
</dbReference>
<dbReference type="Pfam" id="PF11360">
    <property type="entry name" value="DUF3110"/>
    <property type="match status" value="1"/>
</dbReference>
<organism evidence="2 3">
    <name type="scientific">Rhodosorus marinus</name>
    <dbReference type="NCBI Taxonomy" id="101924"/>
    <lineage>
        <taxon>Eukaryota</taxon>
        <taxon>Rhodophyta</taxon>
        <taxon>Stylonematophyceae</taxon>
        <taxon>Stylonematales</taxon>
        <taxon>Stylonemataceae</taxon>
        <taxon>Rhodosorus</taxon>
    </lineage>
</organism>
<name>A0AAV8UT18_9RHOD</name>
<keyword evidence="3" id="KW-1185">Reference proteome</keyword>
<dbReference type="AlphaFoldDB" id="A0AAV8UT18"/>
<sequence>MYTFVSPFGLKLGTGVTPELVGGCGLKRQRAYVRKDVRVAASDGELNDLMKGFNEKFNPSHDKEFAVGDWRGLTRVIALIYKQGDAEGIYSIALGDDTDVIVTFEGKEDAIRFSGMLEAENFPEGGSLEFVETSVIDDICKLTGASHVCVPEGVTIFPPTGHNTRSLEDWEQREDRKTATDKDLNNVKKLLDNLYDSS</sequence>
<gene>
    <name evidence="2" type="ORF">NDN08_000945</name>
</gene>
<comment type="caution">
    <text evidence="2">The sequence shown here is derived from an EMBL/GenBank/DDBJ whole genome shotgun (WGS) entry which is preliminary data.</text>
</comment>
<proteinExistence type="predicted"/>
<evidence type="ECO:0000313" key="2">
    <source>
        <dbReference type="EMBL" id="KAJ8904427.1"/>
    </source>
</evidence>